<organism evidence="4 5">
    <name type="scientific">Agromyces protaetiae</name>
    <dbReference type="NCBI Taxonomy" id="2509455"/>
    <lineage>
        <taxon>Bacteria</taxon>
        <taxon>Bacillati</taxon>
        <taxon>Actinomycetota</taxon>
        <taxon>Actinomycetes</taxon>
        <taxon>Micrococcales</taxon>
        <taxon>Microbacteriaceae</taxon>
        <taxon>Agromyces</taxon>
    </lineage>
</organism>
<protein>
    <submittedName>
        <fullName evidence="4">Fic family protein</fullName>
    </submittedName>
</protein>
<keyword evidence="5" id="KW-1185">Reference proteome</keyword>
<feature type="binding site" evidence="2">
    <location>
        <begin position="246"/>
        <end position="247"/>
    </location>
    <ligand>
        <name>ATP</name>
        <dbReference type="ChEBI" id="CHEBI:30616"/>
    </ligand>
</feature>
<evidence type="ECO:0000256" key="2">
    <source>
        <dbReference type="PIRSR" id="PIRSR640198-2"/>
    </source>
</evidence>
<evidence type="ECO:0000313" key="5">
    <source>
        <dbReference type="Proteomes" id="UP000291259"/>
    </source>
</evidence>
<evidence type="ECO:0000256" key="1">
    <source>
        <dbReference type="PIRSR" id="PIRSR640198-1"/>
    </source>
</evidence>
<keyword evidence="2" id="KW-0547">Nucleotide-binding</keyword>
<accession>A0A4V0YGZ4</accession>
<gene>
    <name evidence="4" type="ORF">ET445_05755</name>
</gene>
<dbReference type="GO" id="GO:0005524">
    <property type="term" value="F:ATP binding"/>
    <property type="evidence" value="ECO:0007669"/>
    <property type="project" value="UniProtKB-KW"/>
</dbReference>
<dbReference type="PANTHER" id="PTHR13504:SF38">
    <property type="entry name" value="FIDO DOMAIN-CONTAINING PROTEIN"/>
    <property type="match status" value="1"/>
</dbReference>
<dbReference type="PANTHER" id="PTHR13504">
    <property type="entry name" value="FIDO DOMAIN-CONTAINING PROTEIN DDB_G0283145"/>
    <property type="match status" value="1"/>
</dbReference>
<dbReference type="Pfam" id="PF02661">
    <property type="entry name" value="Fic"/>
    <property type="match status" value="1"/>
</dbReference>
<proteinExistence type="predicted"/>
<dbReference type="PROSITE" id="PS51459">
    <property type="entry name" value="FIDO"/>
    <property type="match status" value="1"/>
</dbReference>
<feature type="active site" evidence="1">
    <location>
        <position position="203"/>
    </location>
</feature>
<dbReference type="SUPFAM" id="SSF140931">
    <property type="entry name" value="Fic-like"/>
    <property type="match status" value="1"/>
</dbReference>
<dbReference type="KEGG" id="agf:ET445_05755"/>
<dbReference type="Proteomes" id="UP000291259">
    <property type="component" value="Chromosome"/>
</dbReference>
<dbReference type="Gene3D" id="1.10.3290.10">
    <property type="entry name" value="Fido-like domain"/>
    <property type="match status" value="1"/>
</dbReference>
<dbReference type="OrthoDB" id="9813719at2"/>
<feature type="domain" description="Fido" evidence="3">
    <location>
        <begin position="121"/>
        <end position="273"/>
    </location>
</feature>
<dbReference type="InterPro" id="IPR003812">
    <property type="entry name" value="Fido"/>
</dbReference>
<evidence type="ECO:0000313" key="4">
    <source>
        <dbReference type="EMBL" id="QAY72921.1"/>
    </source>
</evidence>
<sequence>MMFNHSQMTTSRPAPPLFETPPLDERELAVLAEIDGMRQALRFKLGESRRWNGSLRRTTLARNIQGSNSIEGYDAPLDDADAVVLGEDPLDADTETRLALEGYRTAMTYVLQLAQDDDLTVSADLIKSLHFMMTSYDLSVRPGRWRAGPIYVQREYTGEIVHEGADLSQVPKLMSALVAQLGEDDGPALIRAAMAHLNLVMIHPFRDGNGRMARCLQSLVLASDGGSLSPVFLSIEEHLGRNTQTYYDVLGQVGGGSWQPDRDARPWIRFTLTAHLRQAQTIQRRIQAIERVWVELERLTRDEKLAERTIYVLVDATLGYRVRRATYMAALAEADEAVSEQTATRDLAALADAGLLLPQGDKRGRTYIAGDTLRSIADHARRTRAPKDFSDPFGTG</sequence>
<reference evidence="4 5" key="1">
    <citation type="submission" date="2019-01" db="EMBL/GenBank/DDBJ databases">
        <title>Genome sequencing of strain FW100M-8.</title>
        <authorList>
            <person name="Heo J."/>
            <person name="Kim S.-J."/>
            <person name="Kim J.-S."/>
            <person name="Hong S.-B."/>
            <person name="Kwon S.-W."/>
        </authorList>
    </citation>
    <scope>NUCLEOTIDE SEQUENCE [LARGE SCALE GENOMIC DNA]</scope>
    <source>
        <strain evidence="4 5">FW100M-8</strain>
    </source>
</reference>
<keyword evidence="2" id="KW-0067">ATP-binding</keyword>
<dbReference type="AlphaFoldDB" id="A0A4V0YGZ4"/>
<name>A0A4V0YGZ4_9MICO</name>
<dbReference type="InterPro" id="IPR040198">
    <property type="entry name" value="Fido_containing"/>
</dbReference>
<dbReference type="EMBL" id="CP035491">
    <property type="protein sequence ID" value="QAY72921.1"/>
    <property type="molecule type" value="Genomic_DNA"/>
</dbReference>
<dbReference type="InterPro" id="IPR036597">
    <property type="entry name" value="Fido-like_dom_sf"/>
</dbReference>
<feature type="binding site" evidence="2">
    <location>
        <begin position="207"/>
        <end position="214"/>
    </location>
    <ligand>
        <name>ATP</name>
        <dbReference type="ChEBI" id="CHEBI:30616"/>
    </ligand>
</feature>
<evidence type="ECO:0000259" key="3">
    <source>
        <dbReference type="PROSITE" id="PS51459"/>
    </source>
</evidence>